<dbReference type="Proteomes" id="UP000243499">
    <property type="component" value="Chromosome 8"/>
</dbReference>
<organism evidence="1">
    <name type="scientific">Panicum hallii</name>
    <dbReference type="NCBI Taxonomy" id="206008"/>
    <lineage>
        <taxon>Eukaryota</taxon>
        <taxon>Viridiplantae</taxon>
        <taxon>Streptophyta</taxon>
        <taxon>Embryophyta</taxon>
        <taxon>Tracheophyta</taxon>
        <taxon>Spermatophyta</taxon>
        <taxon>Magnoliopsida</taxon>
        <taxon>Liliopsida</taxon>
        <taxon>Poales</taxon>
        <taxon>Poaceae</taxon>
        <taxon>PACMAD clade</taxon>
        <taxon>Panicoideae</taxon>
        <taxon>Panicodae</taxon>
        <taxon>Paniceae</taxon>
        <taxon>Panicinae</taxon>
        <taxon>Panicum</taxon>
        <taxon>Panicum sect. Panicum</taxon>
    </lineage>
</organism>
<proteinExistence type="predicted"/>
<accession>A0A2T8I808</accession>
<reference evidence="1" key="1">
    <citation type="submission" date="2018-04" db="EMBL/GenBank/DDBJ databases">
        <title>WGS assembly of Panicum hallii.</title>
        <authorList>
            <person name="Lovell J."/>
            <person name="Jenkins J."/>
            <person name="Lowry D."/>
            <person name="Mamidi S."/>
            <person name="Sreedasyam A."/>
            <person name="Weng X."/>
            <person name="Barry K."/>
            <person name="Bonette J."/>
            <person name="Campitelli B."/>
            <person name="Daum C."/>
            <person name="Gordon S."/>
            <person name="Gould B."/>
            <person name="Lipzen A."/>
            <person name="Macqueen A."/>
            <person name="Palacio-Mejia J."/>
            <person name="Plott C."/>
            <person name="Shakirov E."/>
            <person name="Shu S."/>
            <person name="Yoshinaga Y."/>
            <person name="Zane M."/>
            <person name="Rokhsar D."/>
            <person name="Grimwood J."/>
            <person name="Schmutz J."/>
            <person name="Juenger T."/>
        </authorList>
    </citation>
    <scope>NUCLEOTIDE SEQUENCE [LARGE SCALE GENOMIC DNA]</scope>
    <source>
        <strain evidence="1">FIL2</strain>
    </source>
</reference>
<dbReference type="EMBL" id="CM008053">
    <property type="protein sequence ID" value="PVH33803.1"/>
    <property type="molecule type" value="Genomic_DNA"/>
</dbReference>
<gene>
    <name evidence="1" type="ORF">PAHAL_8G068100</name>
</gene>
<protein>
    <submittedName>
        <fullName evidence="1">Uncharacterized protein</fullName>
    </submittedName>
</protein>
<sequence length="91" mass="9999">MQQNVGRSRTLARPIGLLKTCPSIPDGGMHLSPSPAAQVLSGYACVACFYLLLEPCMPEMLACLTQQYLAPERSYNRALDSSVHVIIIFSW</sequence>
<dbReference type="Gramene" id="PVH33803">
    <property type="protein sequence ID" value="PVH33803"/>
    <property type="gene ID" value="PAHAL_8G068100"/>
</dbReference>
<name>A0A2T8I808_9POAL</name>
<evidence type="ECO:0000313" key="1">
    <source>
        <dbReference type="EMBL" id="PVH33803.1"/>
    </source>
</evidence>
<dbReference type="AlphaFoldDB" id="A0A2T8I808"/>